<dbReference type="Gene3D" id="3.20.20.100">
    <property type="entry name" value="NADP-dependent oxidoreductase domain"/>
    <property type="match status" value="1"/>
</dbReference>
<feature type="site" description="Lowers pKa of active site Tyr" evidence="6">
    <location>
        <position position="76"/>
    </location>
</feature>
<dbReference type="Proteomes" id="UP000325957">
    <property type="component" value="Unassembled WGS sequence"/>
</dbReference>
<feature type="binding site" evidence="5">
    <location>
        <position position="109"/>
    </location>
    <ligand>
        <name>substrate</name>
    </ligand>
</feature>
<dbReference type="Pfam" id="PF00248">
    <property type="entry name" value="Aldo_ket_red"/>
    <property type="match status" value="1"/>
</dbReference>
<dbReference type="PROSITE" id="PS00798">
    <property type="entry name" value="ALDOKETO_REDUCTASE_1"/>
    <property type="match status" value="1"/>
</dbReference>
<evidence type="ECO:0000313" key="8">
    <source>
        <dbReference type="EMBL" id="KAA9392977.1"/>
    </source>
</evidence>
<dbReference type="PROSITE" id="PS00062">
    <property type="entry name" value="ALDOKETO_REDUCTASE_2"/>
    <property type="match status" value="1"/>
</dbReference>
<organism evidence="8 9">
    <name type="scientific">Kocuria coralli</name>
    <dbReference type="NCBI Taxonomy" id="1461025"/>
    <lineage>
        <taxon>Bacteria</taxon>
        <taxon>Bacillati</taxon>
        <taxon>Actinomycetota</taxon>
        <taxon>Actinomycetes</taxon>
        <taxon>Micrococcales</taxon>
        <taxon>Micrococcaceae</taxon>
        <taxon>Kocuria</taxon>
    </lineage>
</organism>
<evidence type="ECO:0000256" key="1">
    <source>
        <dbReference type="ARBA" id="ARBA00007905"/>
    </source>
</evidence>
<keyword evidence="9" id="KW-1185">Reference proteome</keyword>
<dbReference type="EMBL" id="SZWF01000035">
    <property type="protein sequence ID" value="KAA9392977.1"/>
    <property type="molecule type" value="Genomic_DNA"/>
</dbReference>
<dbReference type="GO" id="GO:0016616">
    <property type="term" value="F:oxidoreductase activity, acting on the CH-OH group of donors, NAD or NADP as acceptor"/>
    <property type="evidence" value="ECO:0007669"/>
    <property type="project" value="UniProtKB-ARBA"/>
</dbReference>
<dbReference type="PANTHER" id="PTHR43827:SF3">
    <property type="entry name" value="NADP-DEPENDENT OXIDOREDUCTASE DOMAIN-CONTAINING PROTEIN"/>
    <property type="match status" value="1"/>
</dbReference>
<gene>
    <name evidence="8" type="ORF">FCK90_14495</name>
</gene>
<evidence type="ECO:0000256" key="4">
    <source>
        <dbReference type="PIRSR" id="PIRSR000097-1"/>
    </source>
</evidence>
<dbReference type="FunFam" id="3.20.20.100:FF:000002">
    <property type="entry name" value="2,5-diketo-D-gluconic acid reductase A"/>
    <property type="match status" value="1"/>
</dbReference>
<dbReference type="SUPFAM" id="SSF51430">
    <property type="entry name" value="NAD(P)-linked oxidoreductase"/>
    <property type="match status" value="1"/>
</dbReference>
<dbReference type="InterPro" id="IPR023210">
    <property type="entry name" value="NADP_OxRdtase_dom"/>
</dbReference>
<evidence type="ECO:0000256" key="6">
    <source>
        <dbReference type="PIRSR" id="PIRSR000097-3"/>
    </source>
</evidence>
<sequence>MSTSPHVVLNDDNTIPQLGFGTWQVDADVAQESVAAALETGYRHIDTAAAYGNEDGVGRAIAESGVSREEIFVTTKLWNEDQGYDAALAAFDKSLERLGTDYVDLYLIHWPCPAKGLYRDSWKALVELRNSGRARSIGVSNFPAPLLEELVATGEAPAVNQIELHPYFPQVDLRAANASRGVLTEAWSPLGQGGELLTDPVVTEIAEEAGATPAQTVLAWHLAIGNVVFPKSVTPDRIRENWGALDVVLDEEQLERLTGLGRDNGRLGGDPAQVN</sequence>
<evidence type="ECO:0000256" key="2">
    <source>
        <dbReference type="ARBA" id="ARBA00022857"/>
    </source>
</evidence>
<evidence type="ECO:0000313" key="9">
    <source>
        <dbReference type="Proteomes" id="UP000325957"/>
    </source>
</evidence>
<reference evidence="8 9" key="1">
    <citation type="submission" date="2019-05" db="EMBL/GenBank/DDBJ databases">
        <title>Kocuria coralli sp. nov., a novel actinobacterium isolated from coral reef seawater.</title>
        <authorList>
            <person name="Li J."/>
        </authorList>
    </citation>
    <scope>NUCLEOTIDE SEQUENCE [LARGE SCALE GENOMIC DNA]</scope>
    <source>
        <strain evidence="8 9">SCSIO 13007</strain>
    </source>
</reference>
<dbReference type="OrthoDB" id="9804790at2"/>
<dbReference type="PIRSF" id="PIRSF000097">
    <property type="entry name" value="AKR"/>
    <property type="match status" value="1"/>
</dbReference>
<evidence type="ECO:0000259" key="7">
    <source>
        <dbReference type="Pfam" id="PF00248"/>
    </source>
</evidence>
<comment type="caution">
    <text evidence="8">The sequence shown here is derived from an EMBL/GenBank/DDBJ whole genome shotgun (WGS) entry which is preliminary data.</text>
</comment>
<dbReference type="InterPro" id="IPR018170">
    <property type="entry name" value="Aldo/ket_reductase_CS"/>
</dbReference>
<keyword evidence="2" id="KW-0521">NADP</keyword>
<dbReference type="RefSeq" id="WP_158035022.1">
    <property type="nucleotide sequence ID" value="NZ_ML708635.1"/>
</dbReference>
<feature type="active site" description="Proton donor" evidence="4">
    <location>
        <position position="51"/>
    </location>
</feature>
<proteinExistence type="inferred from homology"/>
<dbReference type="PRINTS" id="PR00069">
    <property type="entry name" value="ALDKETRDTASE"/>
</dbReference>
<feature type="domain" description="NADP-dependent oxidoreductase" evidence="7">
    <location>
        <begin position="18"/>
        <end position="260"/>
    </location>
</feature>
<dbReference type="InterPro" id="IPR036812">
    <property type="entry name" value="NAD(P)_OxRdtase_dom_sf"/>
</dbReference>
<name>A0A5J5KT80_9MICC</name>
<evidence type="ECO:0000256" key="5">
    <source>
        <dbReference type="PIRSR" id="PIRSR000097-2"/>
    </source>
</evidence>
<comment type="similarity">
    <text evidence="1">Belongs to the aldo/keto reductase family.</text>
</comment>
<dbReference type="PANTHER" id="PTHR43827">
    <property type="entry name" value="2,5-DIKETO-D-GLUCONIC ACID REDUCTASE"/>
    <property type="match status" value="1"/>
</dbReference>
<protein>
    <submittedName>
        <fullName evidence="8">Aldo/keto reductase</fullName>
    </submittedName>
</protein>
<evidence type="ECO:0000256" key="3">
    <source>
        <dbReference type="ARBA" id="ARBA00023002"/>
    </source>
</evidence>
<accession>A0A5J5KT80</accession>
<dbReference type="AlphaFoldDB" id="A0A5J5KT80"/>
<dbReference type="InterPro" id="IPR020471">
    <property type="entry name" value="AKR"/>
</dbReference>
<keyword evidence="3" id="KW-0560">Oxidoreductase</keyword>